<protein>
    <recommendedName>
        <fullName evidence="5 12">Pyruvate, phosphate dikinase</fullName>
        <ecNumber evidence="4 12">2.7.9.1</ecNumber>
    </recommendedName>
</protein>
<dbReference type="GO" id="GO:0005524">
    <property type="term" value="F:ATP binding"/>
    <property type="evidence" value="ECO:0007669"/>
    <property type="project" value="UniProtKB-UniRule"/>
</dbReference>
<feature type="active site" description="Tele-phosphohistidine intermediate" evidence="13">
    <location>
        <position position="461"/>
    </location>
</feature>
<feature type="binding site" evidence="14">
    <location>
        <position position="750"/>
    </location>
    <ligand>
        <name>substrate</name>
    </ligand>
</feature>
<dbReference type="EMBL" id="NSKE01000009">
    <property type="protein sequence ID" value="PAU93331.1"/>
    <property type="molecule type" value="Genomic_DNA"/>
</dbReference>
<dbReference type="PANTHER" id="PTHR22931">
    <property type="entry name" value="PHOSPHOENOLPYRUVATE DIKINASE-RELATED"/>
    <property type="match status" value="1"/>
</dbReference>
<comment type="caution">
    <text evidence="19">The sequence shown here is derived from an EMBL/GenBank/DDBJ whole genome shotgun (WGS) entry which is preliminary data.</text>
</comment>
<dbReference type="Gene3D" id="3.30.1490.20">
    <property type="entry name" value="ATP-grasp fold, A domain"/>
    <property type="match status" value="1"/>
</dbReference>
<evidence type="ECO:0000256" key="4">
    <source>
        <dbReference type="ARBA" id="ARBA00011994"/>
    </source>
</evidence>
<dbReference type="PROSITE" id="PS00742">
    <property type="entry name" value="PEP_ENZYMES_2"/>
    <property type="match status" value="1"/>
</dbReference>
<evidence type="ECO:0000256" key="6">
    <source>
        <dbReference type="ARBA" id="ARBA00022679"/>
    </source>
</evidence>
<dbReference type="InterPro" id="IPR040442">
    <property type="entry name" value="Pyrv_kinase-like_dom_sf"/>
</dbReference>
<feature type="binding site" evidence="15">
    <location>
        <position position="750"/>
    </location>
    <ligand>
        <name>Mg(2+)</name>
        <dbReference type="ChEBI" id="CHEBI:18420"/>
    </ligand>
</feature>
<dbReference type="InterPro" id="IPR002192">
    <property type="entry name" value="PPDK_AMP/ATP-bd"/>
</dbReference>
<dbReference type="Gene3D" id="3.20.20.60">
    <property type="entry name" value="Phosphoenolpyruvate-binding domains"/>
    <property type="match status" value="1"/>
</dbReference>
<dbReference type="PROSITE" id="PS00370">
    <property type="entry name" value="PEP_ENZYMES_PHOS_SITE"/>
    <property type="match status" value="1"/>
</dbReference>
<accession>A0A2A2G6S1</accession>
<dbReference type="PANTHER" id="PTHR22931:SF9">
    <property type="entry name" value="PYRUVATE, PHOSPHATE DIKINASE 1, CHLOROPLASTIC"/>
    <property type="match status" value="1"/>
</dbReference>
<evidence type="ECO:0000259" key="18">
    <source>
        <dbReference type="Pfam" id="PF02896"/>
    </source>
</evidence>
<dbReference type="GO" id="GO:0016301">
    <property type="term" value="F:kinase activity"/>
    <property type="evidence" value="ECO:0007669"/>
    <property type="project" value="UniProtKB-UniRule"/>
</dbReference>
<dbReference type="AlphaFoldDB" id="A0A2A2G6S1"/>
<evidence type="ECO:0000259" key="17">
    <source>
        <dbReference type="Pfam" id="PF01326"/>
    </source>
</evidence>
<dbReference type="InterPro" id="IPR015813">
    <property type="entry name" value="Pyrv/PenolPyrv_kinase-like_dom"/>
</dbReference>
<evidence type="ECO:0000256" key="5">
    <source>
        <dbReference type="ARBA" id="ARBA00020138"/>
    </source>
</evidence>
<feature type="active site" description="Proton donor" evidence="13">
    <location>
        <position position="836"/>
    </location>
</feature>
<feature type="domain" description="PEP-utilising enzyme mobile" evidence="16">
    <location>
        <begin position="429"/>
        <end position="509"/>
    </location>
</feature>
<feature type="binding site" evidence="14">
    <location>
        <position position="623"/>
    </location>
    <ligand>
        <name>substrate</name>
    </ligand>
</feature>
<keyword evidence="20" id="KW-1185">Reference proteome</keyword>
<dbReference type="GO" id="GO:0046872">
    <property type="term" value="F:metal ion binding"/>
    <property type="evidence" value="ECO:0007669"/>
    <property type="project" value="UniProtKB-UniRule"/>
</dbReference>
<keyword evidence="8" id="KW-0547">Nucleotide-binding</keyword>
<keyword evidence="11 15" id="KW-0460">Magnesium</keyword>
<dbReference type="Pfam" id="PF00391">
    <property type="entry name" value="PEP-utilizers"/>
    <property type="match status" value="1"/>
</dbReference>
<dbReference type="GO" id="GO:0050242">
    <property type="term" value="F:pyruvate, phosphate dikinase activity"/>
    <property type="evidence" value="ECO:0007669"/>
    <property type="project" value="UniProtKB-UniRule"/>
</dbReference>
<keyword evidence="9 19" id="KW-0418">Kinase</keyword>
<feature type="binding site" evidence="14">
    <location>
        <position position="771"/>
    </location>
    <ligand>
        <name>substrate</name>
    </ligand>
</feature>
<sequence>MDAQNQVFTFGGGTAEGDKSMKELLGGKGANLAEMSSIGMPIPPGFTISAKICKYYNEHDGQWPEGLKYEIQDSIQQLEELMGQQFGDPEDPLLVSVRSGAAISMPGMMDTVLNLGLTDQSVQGLAQKMDNERFAYDCYRRFIDMFGDVVMGVAHEKFEIALQKLKDEKSVELDTQLEVDDLKELVDRYKKVYKNNTGEDFPQDPDDQLRLSINGVFGSWNAKRAIKYRKINKITGLLGTAVNVQAMVYGNMGDDSATGVCFTRNPSDGKSELYGEFLINAQGEDVVAGIRTPRDINELKEVMPDSYDELLELTNQLEEHYQDMQDIEFTVQQGKLFILQTRNGKRTGAAAVKIAIDMVDEGILKKDKAVANLVEPGHLDQLLHPQLKEDEIDENDILGKGLPASPGAAVGKVVFDSDIAEEEHGKGNPVILVRIETSPEDVGGMSAAEGILTSRGGMTSHAAVVARGWGKPCVAGCDGINIDYDKQQFTAGDVTVRAGDWISIDGARGTVINGKKEVEAPQFGDNFRTFMTWVDEFRDMDVRTNADTPEDALRAREYGALGIGLARTEHMFFGEERIREMRRMIISESEGERRSALENLLPYQREDFIEIFEAMEGLPVTVRLLDPPLHEFLPDEEKEVKTLAKELGISTAELNRKIRLLSEFNPMLGHRGCRLGITYPEITEMQARAILEAAVEVKSRGKEVYPEIMIPLVGTAEEFIHERHVVDEIAEDVFAEKGSEVDYKVGTMIEIPRAALIADKIADEADFFSFGTNDLTQMTFGYSRDDAGKFLEHYLNEGILKNDPFQVLDQEGVGQLVEMGVTKGRAAKSDLKVGICGEHGGDPSSVAFCYNLGLNYVSCSPYRVPIARLAAAQAFLRSGKKVAS</sequence>
<dbReference type="InterPro" id="IPR036637">
    <property type="entry name" value="Phosphohistidine_dom_sf"/>
</dbReference>
<feature type="domain" description="PEP-utilising enzyme C-terminal" evidence="18">
    <location>
        <begin position="526"/>
        <end position="874"/>
    </location>
</feature>
<reference evidence="19 20" key="1">
    <citation type="submission" date="2017-08" db="EMBL/GenBank/DDBJ databases">
        <title>Aliifodinibius alkalisoli sp. nov., isolated from saline alkaline soil.</title>
        <authorList>
            <person name="Liu D."/>
            <person name="Zhang G."/>
        </authorList>
    </citation>
    <scope>NUCLEOTIDE SEQUENCE [LARGE SCALE GENOMIC DNA]</scope>
    <source>
        <strain evidence="19 20">WN023</strain>
    </source>
</reference>
<keyword evidence="6" id="KW-0808">Transferase</keyword>
<feature type="binding site" evidence="14">
    <location>
        <position position="774"/>
    </location>
    <ligand>
        <name>substrate</name>
    </ligand>
</feature>
<dbReference type="Gene3D" id="3.50.30.10">
    <property type="entry name" value="Phosphohistidine domain"/>
    <property type="match status" value="1"/>
</dbReference>
<dbReference type="InterPro" id="IPR023151">
    <property type="entry name" value="PEP_util_CS"/>
</dbReference>
<evidence type="ECO:0000256" key="11">
    <source>
        <dbReference type="ARBA" id="ARBA00022842"/>
    </source>
</evidence>
<dbReference type="EC" id="2.7.9.1" evidence="4 12"/>
<dbReference type="InterPro" id="IPR000121">
    <property type="entry name" value="PEP_util_C"/>
</dbReference>
<dbReference type="InterPro" id="IPR008279">
    <property type="entry name" value="PEP-util_enz_mobile_dom"/>
</dbReference>
<evidence type="ECO:0000256" key="15">
    <source>
        <dbReference type="PIRSR" id="PIRSR000853-3"/>
    </source>
</evidence>
<dbReference type="NCBIfam" id="NF004531">
    <property type="entry name" value="PRK05878.1"/>
    <property type="match status" value="1"/>
</dbReference>
<dbReference type="SUPFAM" id="SSF52009">
    <property type="entry name" value="Phosphohistidine domain"/>
    <property type="match status" value="1"/>
</dbReference>
<dbReference type="Gene3D" id="1.20.80.30">
    <property type="match status" value="1"/>
</dbReference>
<dbReference type="SUPFAM" id="SSF51621">
    <property type="entry name" value="Phosphoenolpyruvate/pyruvate domain"/>
    <property type="match status" value="1"/>
</dbReference>
<comment type="catalytic activity">
    <reaction evidence="12">
        <text>pyruvate + phosphate + ATP = phosphoenolpyruvate + AMP + diphosphate + H(+)</text>
        <dbReference type="Rhea" id="RHEA:10756"/>
        <dbReference type="ChEBI" id="CHEBI:15361"/>
        <dbReference type="ChEBI" id="CHEBI:15378"/>
        <dbReference type="ChEBI" id="CHEBI:30616"/>
        <dbReference type="ChEBI" id="CHEBI:33019"/>
        <dbReference type="ChEBI" id="CHEBI:43474"/>
        <dbReference type="ChEBI" id="CHEBI:58702"/>
        <dbReference type="ChEBI" id="CHEBI:456215"/>
        <dbReference type="EC" id="2.7.9.1"/>
    </reaction>
</comment>
<keyword evidence="19" id="KW-0670">Pyruvate</keyword>
<evidence type="ECO:0000256" key="13">
    <source>
        <dbReference type="PIRSR" id="PIRSR000853-1"/>
    </source>
</evidence>
<keyword evidence="7 15" id="KW-0479">Metal-binding</keyword>
<evidence type="ECO:0000256" key="7">
    <source>
        <dbReference type="ARBA" id="ARBA00022723"/>
    </source>
</evidence>
<dbReference type="Gene3D" id="1.10.189.10">
    <property type="entry name" value="Pyruvate Phosphate Dikinase, domain 2"/>
    <property type="match status" value="1"/>
</dbReference>
<evidence type="ECO:0000256" key="2">
    <source>
        <dbReference type="ARBA" id="ARBA00003144"/>
    </source>
</evidence>
<dbReference type="OrthoDB" id="9765468at2"/>
<comment type="function">
    <text evidence="2">Catalyzes the reversible phosphorylation of pyruvate and phosphate.</text>
</comment>
<dbReference type="PIRSF" id="PIRSF000853">
    <property type="entry name" value="PPDK"/>
    <property type="match status" value="1"/>
</dbReference>
<feature type="domain" description="Pyruvate phosphate dikinase AMP/ATP-binding" evidence="17">
    <location>
        <begin position="307"/>
        <end position="361"/>
    </location>
</feature>
<keyword evidence="10" id="KW-0067">ATP-binding</keyword>
<evidence type="ECO:0000256" key="9">
    <source>
        <dbReference type="ARBA" id="ARBA00022777"/>
    </source>
</evidence>
<feature type="domain" description="Pyruvate phosphate dikinase AMP/ATP-binding" evidence="17">
    <location>
        <begin position="69"/>
        <end position="296"/>
    </location>
</feature>
<comment type="cofactor">
    <cofactor evidence="1 12 15">
        <name>Mg(2+)</name>
        <dbReference type="ChEBI" id="CHEBI:18420"/>
    </cofactor>
</comment>
<evidence type="ECO:0000256" key="12">
    <source>
        <dbReference type="PIRNR" id="PIRNR000853"/>
    </source>
</evidence>
<feature type="domain" description="Pyruvate phosphate dikinase AMP/ATP-binding" evidence="17">
    <location>
        <begin position="23"/>
        <end position="60"/>
    </location>
</feature>
<dbReference type="RefSeq" id="WP_095607258.1">
    <property type="nucleotide sequence ID" value="NZ_NSKE01000009.1"/>
</dbReference>
<feature type="binding site" evidence="14">
    <location>
        <position position="567"/>
    </location>
    <ligand>
        <name>substrate</name>
    </ligand>
</feature>
<dbReference type="SUPFAM" id="SSF56059">
    <property type="entry name" value="Glutathione synthetase ATP-binding domain-like"/>
    <property type="match status" value="1"/>
</dbReference>
<proteinExistence type="inferred from homology"/>
<dbReference type="Pfam" id="PF01326">
    <property type="entry name" value="PPDK_N"/>
    <property type="match status" value="3"/>
</dbReference>
<gene>
    <name evidence="19" type="ORF">CK503_12695</name>
</gene>
<dbReference type="InterPro" id="IPR013815">
    <property type="entry name" value="ATP_grasp_subdomain_1"/>
</dbReference>
<evidence type="ECO:0000256" key="1">
    <source>
        <dbReference type="ARBA" id="ARBA00001946"/>
    </source>
</evidence>
<organism evidence="19 20">
    <name type="scientific">Fodinibius salipaludis</name>
    <dbReference type="NCBI Taxonomy" id="2032627"/>
    <lineage>
        <taxon>Bacteria</taxon>
        <taxon>Pseudomonadati</taxon>
        <taxon>Balneolota</taxon>
        <taxon>Balneolia</taxon>
        <taxon>Balneolales</taxon>
        <taxon>Balneolaceae</taxon>
        <taxon>Fodinibius</taxon>
    </lineage>
</organism>
<dbReference type="InterPro" id="IPR010121">
    <property type="entry name" value="Pyruvate_phosphate_dikinase"/>
</dbReference>
<name>A0A2A2G6S1_9BACT</name>
<dbReference type="Pfam" id="PF02896">
    <property type="entry name" value="PEP-utilizers_C"/>
    <property type="match status" value="1"/>
</dbReference>
<feature type="binding site" evidence="15">
    <location>
        <position position="774"/>
    </location>
    <ligand>
        <name>Mg(2+)</name>
        <dbReference type="ChEBI" id="CHEBI:18420"/>
    </ligand>
</feature>
<dbReference type="Gene3D" id="3.30.470.20">
    <property type="entry name" value="ATP-grasp fold, B domain"/>
    <property type="match status" value="1"/>
</dbReference>
<evidence type="ECO:0000259" key="16">
    <source>
        <dbReference type="Pfam" id="PF00391"/>
    </source>
</evidence>
<feature type="binding site" evidence="14">
    <location>
        <position position="772"/>
    </location>
    <ligand>
        <name>substrate</name>
    </ligand>
</feature>
<evidence type="ECO:0000256" key="10">
    <source>
        <dbReference type="ARBA" id="ARBA00022840"/>
    </source>
</evidence>
<dbReference type="NCBIfam" id="TIGR01828">
    <property type="entry name" value="pyru_phos_dikin"/>
    <property type="match status" value="1"/>
</dbReference>
<dbReference type="InterPro" id="IPR018274">
    <property type="entry name" value="PEP_util_AS"/>
</dbReference>
<dbReference type="Proteomes" id="UP000218831">
    <property type="component" value="Unassembled WGS sequence"/>
</dbReference>
<evidence type="ECO:0000256" key="8">
    <source>
        <dbReference type="ARBA" id="ARBA00022741"/>
    </source>
</evidence>
<evidence type="ECO:0000313" key="19">
    <source>
        <dbReference type="EMBL" id="PAU93331.1"/>
    </source>
</evidence>
<comment type="similarity">
    <text evidence="3 12">Belongs to the PEP-utilizing enzyme family.</text>
</comment>
<evidence type="ECO:0000256" key="14">
    <source>
        <dbReference type="PIRSR" id="PIRSR000853-2"/>
    </source>
</evidence>
<feature type="binding site" evidence="14">
    <location>
        <position position="773"/>
    </location>
    <ligand>
        <name>substrate</name>
    </ligand>
</feature>
<evidence type="ECO:0000313" key="20">
    <source>
        <dbReference type="Proteomes" id="UP000218831"/>
    </source>
</evidence>
<evidence type="ECO:0000256" key="3">
    <source>
        <dbReference type="ARBA" id="ARBA00007837"/>
    </source>
</evidence>